<accession>A0A2P2Q443</accession>
<dbReference type="AlphaFoldDB" id="A0A2P2Q443"/>
<evidence type="ECO:0000313" key="1">
    <source>
        <dbReference type="EMBL" id="MBX61714.1"/>
    </source>
</evidence>
<reference evidence="1" key="1">
    <citation type="submission" date="2018-02" db="EMBL/GenBank/DDBJ databases">
        <title>Rhizophora mucronata_Transcriptome.</title>
        <authorList>
            <person name="Meera S.P."/>
            <person name="Sreeshan A."/>
            <person name="Augustine A."/>
        </authorList>
    </citation>
    <scope>NUCLEOTIDE SEQUENCE</scope>
    <source>
        <tissue evidence="1">Leaf</tissue>
    </source>
</reference>
<organism evidence="1">
    <name type="scientific">Rhizophora mucronata</name>
    <name type="common">Asiatic mangrove</name>
    <dbReference type="NCBI Taxonomy" id="61149"/>
    <lineage>
        <taxon>Eukaryota</taxon>
        <taxon>Viridiplantae</taxon>
        <taxon>Streptophyta</taxon>
        <taxon>Embryophyta</taxon>
        <taxon>Tracheophyta</taxon>
        <taxon>Spermatophyta</taxon>
        <taxon>Magnoliopsida</taxon>
        <taxon>eudicotyledons</taxon>
        <taxon>Gunneridae</taxon>
        <taxon>Pentapetalae</taxon>
        <taxon>rosids</taxon>
        <taxon>fabids</taxon>
        <taxon>Malpighiales</taxon>
        <taxon>Rhizophoraceae</taxon>
        <taxon>Rhizophora</taxon>
    </lineage>
</organism>
<proteinExistence type="predicted"/>
<name>A0A2P2Q443_RHIMU</name>
<dbReference type="EMBL" id="GGEC01081230">
    <property type="protein sequence ID" value="MBX61714.1"/>
    <property type="molecule type" value="Transcribed_RNA"/>
</dbReference>
<protein>
    <submittedName>
        <fullName evidence="1">Uncharacterized protein</fullName>
    </submittedName>
</protein>
<sequence>MIILLRHCEERVLKAFQTLGSGSQGYRSNSFDEYKFKTVGSPVHSATCKTGSSIVCICRVIISTDSLH</sequence>